<dbReference type="InterPro" id="IPR036890">
    <property type="entry name" value="HATPase_C_sf"/>
</dbReference>
<feature type="transmembrane region" description="Helical" evidence="14">
    <location>
        <begin position="6"/>
        <end position="22"/>
    </location>
</feature>
<keyword evidence="17" id="KW-1185">Reference proteome</keyword>
<evidence type="ECO:0000313" key="16">
    <source>
        <dbReference type="EMBL" id="MBM7570177.1"/>
    </source>
</evidence>
<dbReference type="PROSITE" id="PS50109">
    <property type="entry name" value="HIS_KIN"/>
    <property type="match status" value="1"/>
</dbReference>
<comment type="caution">
    <text evidence="16">The sequence shown here is derived from an EMBL/GenBank/DDBJ whole genome shotgun (WGS) entry which is preliminary data.</text>
</comment>
<feature type="transmembrane region" description="Helical" evidence="14">
    <location>
        <begin position="185"/>
        <end position="209"/>
    </location>
</feature>
<evidence type="ECO:0000259" key="15">
    <source>
        <dbReference type="PROSITE" id="PS50109"/>
    </source>
</evidence>
<evidence type="ECO:0000256" key="8">
    <source>
        <dbReference type="ARBA" id="ARBA00022741"/>
    </source>
</evidence>
<proteinExistence type="predicted"/>
<keyword evidence="4" id="KW-1003">Cell membrane</keyword>
<dbReference type="RefSeq" id="WP_204497604.1">
    <property type="nucleotide sequence ID" value="NZ_JAFBDR010000002.1"/>
</dbReference>
<feature type="transmembrane region" description="Helical" evidence="14">
    <location>
        <begin position="119"/>
        <end position="140"/>
    </location>
</feature>
<comment type="catalytic activity">
    <reaction evidence="1">
        <text>ATP + protein L-histidine = ADP + protein N-phospho-L-histidine.</text>
        <dbReference type="EC" id="2.7.13.3"/>
    </reaction>
</comment>
<evidence type="ECO:0000256" key="12">
    <source>
        <dbReference type="ARBA" id="ARBA00023012"/>
    </source>
</evidence>
<sequence>MWDLLSQLVSRMCIIVTIAFLITRLKAFRQMIHQRLNVKDHMVMIVVFGFFGVIGNYTGIVVNPNATFTSGSWISTLGSFNAIADTRNIGVIIGGIFGGPIVGLGAGIIAGVHRYLLGGFINTAVLIATIFGGIAAGWIGRKFPLNQKIRPTIVLAIGVVILTIQILLVPVFAVPHQTAFQLIQFTGFPIIFVNSIGIWICAMILYSVIREEERTRATQTQSALFIADKTLPFFRQGLNSYSSKKAATIIYKLTNVDAVSITNWTDDLVHVGKGTHTHSKNQVEMDATRESMETGKVIIAKLQKKFSSTNSNCPLKTAIILPLLVKQKAVGALKFYYIDANKVDSVAMELAEGLATLFSTQLELGEAERSSRLLQDAKIKALQAQIHPHFLFNSINIIAALCRTKPMLARDLLVHLGTFLRGNIMGARRTLVTVSKEFENVDAYLSLEQARFPNRYSLNKNVEVGLEDALIPPFTLQPLVENAIRHGFTKHHKKGNIFIYVEKQKEFLNIVVSDDGIGIPKKKCHVLGQNNDSMDGNGVGLNNIKERLTALFGTDGNMKIQSEVDSGTEVIIKIPLQFEQGKRNVAEII</sequence>
<dbReference type="Gene3D" id="3.30.565.10">
    <property type="entry name" value="Histidine kinase-like ATPase, C-terminal domain"/>
    <property type="match status" value="1"/>
</dbReference>
<dbReference type="GO" id="GO:0004673">
    <property type="term" value="F:protein histidine kinase activity"/>
    <property type="evidence" value="ECO:0007669"/>
    <property type="project" value="UniProtKB-EC"/>
</dbReference>
<dbReference type="EMBL" id="JAFBDR010000002">
    <property type="protein sequence ID" value="MBM7570177.1"/>
    <property type="molecule type" value="Genomic_DNA"/>
</dbReference>
<evidence type="ECO:0000256" key="7">
    <source>
        <dbReference type="ARBA" id="ARBA00022692"/>
    </source>
</evidence>
<keyword evidence="8" id="KW-0547">Nucleotide-binding</keyword>
<keyword evidence="5" id="KW-0597">Phosphoprotein</keyword>
<keyword evidence="12" id="KW-0902">Two-component regulatory system</keyword>
<dbReference type="PANTHER" id="PTHR34220">
    <property type="entry name" value="SENSOR HISTIDINE KINASE YPDA"/>
    <property type="match status" value="1"/>
</dbReference>
<keyword evidence="7 14" id="KW-0812">Transmembrane</keyword>
<dbReference type="InterPro" id="IPR005467">
    <property type="entry name" value="His_kinase_dom"/>
</dbReference>
<keyword evidence="6 16" id="KW-0808">Transferase</keyword>
<dbReference type="InterPro" id="IPR003594">
    <property type="entry name" value="HATPase_dom"/>
</dbReference>
<feature type="transmembrane region" description="Helical" evidence="14">
    <location>
        <begin position="91"/>
        <end position="113"/>
    </location>
</feature>
<dbReference type="Proteomes" id="UP001296943">
    <property type="component" value="Unassembled WGS sequence"/>
</dbReference>
<evidence type="ECO:0000256" key="1">
    <source>
        <dbReference type="ARBA" id="ARBA00000085"/>
    </source>
</evidence>
<dbReference type="EC" id="2.7.13.3" evidence="3"/>
<keyword evidence="9 16" id="KW-0418">Kinase</keyword>
<dbReference type="InterPro" id="IPR004358">
    <property type="entry name" value="Sig_transdc_His_kin-like_C"/>
</dbReference>
<keyword evidence="11 14" id="KW-1133">Transmembrane helix</keyword>
<dbReference type="Gene3D" id="3.30.450.40">
    <property type="match status" value="1"/>
</dbReference>
<name>A0ABS2MWC6_9BACI</name>
<evidence type="ECO:0000256" key="9">
    <source>
        <dbReference type="ARBA" id="ARBA00022777"/>
    </source>
</evidence>
<reference evidence="16 17" key="1">
    <citation type="submission" date="2021-01" db="EMBL/GenBank/DDBJ databases">
        <title>Genomic Encyclopedia of Type Strains, Phase IV (KMG-IV): sequencing the most valuable type-strain genomes for metagenomic binning, comparative biology and taxonomic classification.</title>
        <authorList>
            <person name="Goeker M."/>
        </authorList>
    </citation>
    <scope>NUCLEOTIDE SEQUENCE [LARGE SCALE GENOMIC DNA]</scope>
    <source>
        <strain evidence="16 17">DSM 23711</strain>
    </source>
</reference>
<dbReference type="SMART" id="SM00387">
    <property type="entry name" value="HATPase_c"/>
    <property type="match status" value="1"/>
</dbReference>
<evidence type="ECO:0000256" key="11">
    <source>
        <dbReference type="ARBA" id="ARBA00022989"/>
    </source>
</evidence>
<dbReference type="InterPro" id="IPR011620">
    <property type="entry name" value="Sig_transdc_His_kinase_LytS_TM"/>
</dbReference>
<accession>A0ABS2MWC6</accession>
<evidence type="ECO:0000256" key="6">
    <source>
        <dbReference type="ARBA" id="ARBA00022679"/>
    </source>
</evidence>
<keyword evidence="10" id="KW-0067">ATP-binding</keyword>
<dbReference type="Pfam" id="PF06580">
    <property type="entry name" value="His_kinase"/>
    <property type="match status" value="1"/>
</dbReference>
<dbReference type="InterPro" id="IPR029016">
    <property type="entry name" value="GAF-like_dom_sf"/>
</dbReference>
<dbReference type="PANTHER" id="PTHR34220:SF7">
    <property type="entry name" value="SENSOR HISTIDINE KINASE YPDA"/>
    <property type="match status" value="1"/>
</dbReference>
<organism evidence="16 17">
    <name type="scientific">Aquibacillus albus</name>
    <dbReference type="NCBI Taxonomy" id="1168171"/>
    <lineage>
        <taxon>Bacteria</taxon>
        <taxon>Bacillati</taxon>
        <taxon>Bacillota</taxon>
        <taxon>Bacilli</taxon>
        <taxon>Bacillales</taxon>
        <taxon>Bacillaceae</taxon>
        <taxon>Aquibacillus</taxon>
    </lineage>
</organism>
<evidence type="ECO:0000256" key="2">
    <source>
        <dbReference type="ARBA" id="ARBA00004651"/>
    </source>
</evidence>
<evidence type="ECO:0000256" key="5">
    <source>
        <dbReference type="ARBA" id="ARBA00022553"/>
    </source>
</evidence>
<feature type="transmembrane region" description="Helical" evidence="14">
    <location>
        <begin position="152"/>
        <end position="173"/>
    </location>
</feature>
<evidence type="ECO:0000256" key="13">
    <source>
        <dbReference type="ARBA" id="ARBA00023136"/>
    </source>
</evidence>
<comment type="subcellular location">
    <subcellularLocation>
        <location evidence="2">Cell membrane</location>
        <topology evidence="2">Multi-pass membrane protein</topology>
    </subcellularLocation>
</comment>
<evidence type="ECO:0000256" key="10">
    <source>
        <dbReference type="ARBA" id="ARBA00022840"/>
    </source>
</evidence>
<gene>
    <name evidence="16" type="ORF">JOC48_000655</name>
</gene>
<dbReference type="PRINTS" id="PR00344">
    <property type="entry name" value="BCTRLSENSOR"/>
</dbReference>
<evidence type="ECO:0000313" key="17">
    <source>
        <dbReference type="Proteomes" id="UP001296943"/>
    </source>
</evidence>
<keyword evidence="13 14" id="KW-0472">Membrane</keyword>
<evidence type="ECO:0000256" key="4">
    <source>
        <dbReference type="ARBA" id="ARBA00022475"/>
    </source>
</evidence>
<dbReference type="Pfam" id="PF07694">
    <property type="entry name" value="5TM-5TMR_LYT"/>
    <property type="match status" value="1"/>
</dbReference>
<evidence type="ECO:0000256" key="14">
    <source>
        <dbReference type="SAM" id="Phobius"/>
    </source>
</evidence>
<feature type="transmembrane region" description="Helical" evidence="14">
    <location>
        <begin position="42"/>
        <end position="60"/>
    </location>
</feature>
<dbReference type="InterPro" id="IPR050640">
    <property type="entry name" value="Bact_2-comp_sensor_kinase"/>
</dbReference>
<evidence type="ECO:0000256" key="3">
    <source>
        <dbReference type="ARBA" id="ARBA00012438"/>
    </source>
</evidence>
<dbReference type="SUPFAM" id="SSF55874">
    <property type="entry name" value="ATPase domain of HSP90 chaperone/DNA topoisomerase II/histidine kinase"/>
    <property type="match status" value="1"/>
</dbReference>
<dbReference type="InterPro" id="IPR010559">
    <property type="entry name" value="Sig_transdc_His_kin_internal"/>
</dbReference>
<dbReference type="Pfam" id="PF02518">
    <property type="entry name" value="HATPase_c"/>
    <property type="match status" value="1"/>
</dbReference>
<protein>
    <recommendedName>
        <fullName evidence="3">histidine kinase</fullName>
        <ecNumber evidence="3">2.7.13.3</ecNumber>
    </recommendedName>
</protein>
<feature type="domain" description="Histidine kinase" evidence="15">
    <location>
        <begin position="476"/>
        <end position="578"/>
    </location>
</feature>